<keyword evidence="1" id="KW-1133">Transmembrane helix</keyword>
<keyword evidence="1" id="KW-0812">Transmembrane</keyword>
<dbReference type="RefSeq" id="WP_283872116.1">
    <property type="nucleotide sequence ID" value="NZ_CP126101.1"/>
</dbReference>
<proteinExistence type="predicted"/>
<accession>A0AAX3X136</accession>
<reference evidence="2" key="1">
    <citation type="submission" date="2023-05" db="EMBL/GenBank/DDBJ databases">
        <title>Comparative genomics of Bacillaceae isolates and their secondary metabolite potential.</title>
        <authorList>
            <person name="Song L."/>
            <person name="Nielsen L.J."/>
            <person name="Mohite O."/>
            <person name="Xu X."/>
            <person name="Weber T."/>
            <person name="Kovacs A.T."/>
        </authorList>
    </citation>
    <scope>NUCLEOTIDE SEQUENCE</scope>
    <source>
        <strain evidence="2">LY1</strain>
    </source>
</reference>
<dbReference type="AlphaFoldDB" id="A0AAX3X136"/>
<evidence type="ECO:0000313" key="3">
    <source>
        <dbReference type="Proteomes" id="UP001178322"/>
    </source>
</evidence>
<keyword evidence="1" id="KW-0472">Membrane</keyword>
<organism evidence="2 3">
    <name type="scientific">Lysinibacillus pakistanensis</name>
    <dbReference type="NCBI Taxonomy" id="759811"/>
    <lineage>
        <taxon>Bacteria</taxon>
        <taxon>Bacillati</taxon>
        <taxon>Bacillota</taxon>
        <taxon>Bacilli</taxon>
        <taxon>Bacillales</taxon>
        <taxon>Bacillaceae</taxon>
        <taxon>Lysinibacillus</taxon>
    </lineage>
</organism>
<evidence type="ECO:0000256" key="1">
    <source>
        <dbReference type="SAM" id="Phobius"/>
    </source>
</evidence>
<gene>
    <name evidence="2" type="ORF">QNH24_10725</name>
</gene>
<dbReference type="EMBL" id="CP126101">
    <property type="protein sequence ID" value="WHY53679.1"/>
    <property type="molecule type" value="Genomic_DNA"/>
</dbReference>
<feature type="transmembrane region" description="Helical" evidence="1">
    <location>
        <begin position="34"/>
        <end position="54"/>
    </location>
</feature>
<name>A0AAX3X136_9BACI</name>
<sequence length="64" mass="7390">MFENVSKLQLTLSFVMVFIGFSQAFSNWGEKRTLSLFFLTSSILVLILAIIALIDYRKRQISKD</sequence>
<dbReference type="Proteomes" id="UP001178322">
    <property type="component" value="Chromosome"/>
</dbReference>
<evidence type="ECO:0000313" key="2">
    <source>
        <dbReference type="EMBL" id="WHY53679.1"/>
    </source>
</evidence>
<protein>
    <submittedName>
        <fullName evidence="2">Uncharacterized protein</fullName>
    </submittedName>
</protein>